<evidence type="ECO:0000313" key="14">
    <source>
        <dbReference type="Proteomes" id="UP001367030"/>
    </source>
</evidence>
<evidence type="ECO:0000256" key="7">
    <source>
        <dbReference type="ARBA" id="ARBA00023002"/>
    </source>
</evidence>
<dbReference type="PANTHER" id="PTHR43765:SF2">
    <property type="entry name" value="2-DEHYDROPANTOATE 2-REDUCTASE"/>
    <property type="match status" value="1"/>
</dbReference>
<keyword evidence="14" id="KW-1185">Reference proteome</keyword>
<comment type="catalytic activity">
    <reaction evidence="9 10">
        <text>(R)-pantoate + NADP(+) = 2-dehydropantoate + NADPH + H(+)</text>
        <dbReference type="Rhea" id="RHEA:16233"/>
        <dbReference type="ChEBI" id="CHEBI:11561"/>
        <dbReference type="ChEBI" id="CHEBI:15378"/>
        <dbReference type="ChEBI" id="CHEBI:15980"/>
        <dbReference type="ChEBI" id="CHEBI:57783"/>
        <dbReference type="ChEBI" id="CHEBI:58349"/>
        <dbReference type="EC" id="1.1.1.169"/>
    </reaction>
</comment>
<dbReference type="NCBIfam" id="TIGR00745">
    <property type="entry name" value="apbA_panE"/>
    <property type="match status" value="1"/>
</dbReference>
<sequence>MKISIVGAGAMGSMFGGLLAESGNDVTLIDVNDAHIGAIRADGLRLATDSGDRHIKALKVCRPEEATDVPELLVVFTKTLHTRAALSGVKHLMGPDVHLLSLQNGLGNVETISEFIDAKRILIGVTTWPADLVGRGHVHSHGKGVVRLMAADGIARPIVSSVSDTLSSAGLQCTSDATVWAAIWEKVAFNAALNSICAVSGCTVDQLGLTPEGRRLAEDVVSEVLSVAQRLGINVDSDKCKTNVAGAIAQHKGHKPSMLQDILAGRRTEIEAINGAVVAAAARLDMKLTTTETLLSLVRLVEARSFA</sequence>
<gene>
    <name evidence="13" type="ORF">WKW79_33865</name>
</gene>
<dbReference type="SUPFAM" id="SSF48179">
    <property type="entry name" value="6-phosphogluconate dehydrogenase C-terminal domain-like"/>
    <property type="match status" value="1"/>
</dbReference>
<dbReference type="Pfam" id="PF02558">
    <property type="entry name" value="ApbA"/>
    <property type="match status" value="1"/>
</dbReference>
<dbReference type="InterPro" id="IPR013328">
    <property type="entry name" value="6PGD_dom2"/>
</dbReference>
<feature type="domain" description="Ketopantoate reductase N-terminal" evidence="11">
    <location>
        <begin position="3"/>
        <end position="148"/>
    </location>
</feature>
<organism evidence="13 14">
    <name type="scientific">Variovorax robiniae</name>
    <dbReference type="NCBI Taxonomy" id="1836199"/>
    <lineage>
        <taxon>Bacteria</taxon>
        <taxon>Pseudomonadati</taxon>
        <taxon>Pseudomonadota</taxon>
        <taxon>Betaproteobacteria</taxon>
        <taxon>Burkholderiales</taxon>
        <taxon>Comamonadaceae</taxon>
        <taxon>Variovorax</taxon>
    </lineage>
</organism>
<accession>A0ABU8XI80</accession>
<comment type="function">
    <text evidence="10">Catalyzes the NADPH-dependent reduction of ketopantoate into pantoic acid.</text>
</comment>
<comment type="pathway">
    <text evidence="1 10">Cofactor biosynthesis; (R)-pantothenate biosynthesis; (R)-pantoate from 3-methyl-2-oxobutanoate: step 2/2.</text>
</comment>
<dbReference type="PANTHER" id="PTHR43765">
    <property type="entry name" value="2-DEHYDROPANTOATE 2-REDUCTASE-RELATED"/>
    <property type="match status" value="1"/>
</dbReference>
<feature type="domain" description="Ketopantoate reductase C-terminal" evidence="12">
    <location>
        <begin position="180"/>
        <end position="302"/>
    </location>
</feature>
<evidence type="ECO:0000313" key="13">
    <source>
        <dbReference type="EMBL" id="MEJ8859590.1"/>
    </source>
</evidence>
<dbReference type="Gene3D" id="3.40.50.720">
    <property type="entry name" value="NAD(P)-binding Rossmann-like Domain"/>
    <property type="match status" value="1"/>
</dbReference>
<comment type="caution">
    <text evidence="13">The sequence shown here is derived from an EMBL/GenBank/DDBJ whole genome shotgun (WGS) entry which is preliminary data.</text>
</comment>
<name>A0ABU8XI80_9BURK</name>
<dbReference type="Gene3D" id="1.10.1040.10">
    <property type="entry name" value="N-(1-d-carboxylethyl)-l-norvaline Dehydrogenase, domain 2"/>
    <property type="match status" value="1"/>
</dbReference>
<dbReference type="GO" id="GO:0008677">
    <property type="term" value="F:2-dehydropantoate 2-reductase activity"/>
    <property type="evidence" value="ECO:0007669"/>
    <property type="project" value="UniProtKB-EC"/>
</dbReference>
<keyword evidence="5 10" id="KW-0566">Pantothenate biosynthesis</keyword>
<dbReference type="SUPFAM" id="SSF51735">
    <property type="entry name" value="NAD(P)-binding Rossmann-fold domains"/>
    <property type="match status" value="1"/>
</dbReference>
<evidence type="ECO:0000259" key="11">
    <source>
        <dbReference type="Pfam" id="PF02558"/>
    </source>
</evidence>
<comment type="similarity">
    <text evidence="2 10">Belongs to the ketopantoate reductase family.</text>
</comment>
<evidence type="ECO:0000256" key="9">
    <source>
        <dbReference type="ARBA" id="ARBA00048793"/>
    </source>
</evidence>
<keyword evidence="6 10" id="KW-0521">NADP</keyword>
<dbReference type="EMBL" id="JBBKZS010000032">
    <property type="protein sequence ID" value="MEJ8859590.1"/>
    <property type="molecule type" value="Genomic_DNA"/>
</dbReference>
<dbReference type="InterPro" id="IPR003710">
    <property type="entry name" value="ApbA"/>
</dbReference>
<evidence type="ECO:0000256" key="1">
    <source>
        <dbReference type="ARBA" id="ARBA00004994"/>
    </source>
</evidence>
<evidence type="ECO:0000256" key="4">
    <source>
        <dbReference type="ARBA" id="ARBA00019465"/>
    </source>
</evidence>
<dbReference type="EC" id="1.1.1.169" evidence="3 10"/>
<dbReference type="Pfam" id="PF08546">
    <property type="entry name" value="ApbA_C"/>
    <property type="match status" value="1"/>
</dbReference>
<evidence type="ECO:0000256" key="5">
    <source>
        <dbReference type="ARBA" id="ARBA00022655"/>
    </source>
</evidence>
<dbReference type="Proteomes" id="UP001367030">
    <property type="component" value="Unassembled WGS sequence"/>
</dbReference>
<dbReference type="InterPro" id="IPR008927">
    <property type="entry name" value="6-PGluconate_DH-like_C_sf"/>
</dbReference>
<reference evidence="13 14" key="1">
    <citation type="submission" date="2024-03" db="EMBL/GenBank/DDBJ databases">
        <title>Novel species of the genus Variovorax.</title>
        <authorList>
            <person name="Liu Q."/>
            <person name="Xin Y.-H."/>
        </authorList>
    </citation>
    <scope>NUCLEOTIDE SEQUENCE [LARGE SCALE GENOMIC DNA]</scope>
    <source>
        <strain evidence="13 14">KACC 18901</strain>
    </source>
</reference>
<dbReference type="InterPro" id="IPR013752">
    <property type="entry name" value="KPA_reductase"/>
</dbReference>
<dbReference type="RefSeq" id="WP_340339627.1">
    <property type="nucleotide sequence ID" value="NZ_JBBKZS010000032.1"/>
</dbReference>
<evidence type="ECO:0000256" key="6">
    <source>
        <dbReference type="ARBA" id="ARBA00022857"/>
    </source>
</evidence>
<evidence type="ECO:0000259" key="12">
    <source>
        <dbReference type="Pfam" id="PF08546"/>
    </source>
</evidence>
<evidence type="ECO:0000256" key="3">
    <source>
        <dbReference type="ARBA" id="ARBA00013014"/>
    </source>
</evidence>
<dbReference type="InterPro" id="IPR050838">
    <property type="entry name" value="Ketopantoate_reductase"/>
</dbReference>
<evidence type="ECO:0000256" key="2">
    <source>
        <dbReference type="ARBA" id="ARBA00007870"/>
    </source>
</evidence>
<dbReference type="InterPro" id="IPR013332">
    <property type="entry name" value="KPR_N"/>
</dbReference>
<dbReference type="InterPro" id="IPR036291">
    <property type="entry name" value="NAD(P)-bd_dom_sf"/>
</dbReference>
<keyword evidence="7 10" id="KW-0560">Oxidoreductase</keyword>
<evidence type="ECO:0000256" key="8">
    <source>
        <dbReference type="ARBA" id="ARBA00032024"/>
    </source>
</evidence>
<protein>
    <recommendedName>
        <fullName evidence="4 10">2-dehydropantoate 2-reductase</fullName>
        <ecNumber evidence="3 10">1.1.1.169</ecNumber>
    </recommendedName>
    <alternativeName>
        <fullName evidence="8 10">Ketopantoate reductase</fullName>
    </alternativeName>
</protein>
<proteinExistence type="inferred from homology"/>
<evidence type="ECO:0000256" key="10">
    <source>
        <dbReference type="RuleBase" id="RU362068"/>
    </source>
</evidence>